<comment type="caution">
    <text evidence="3">The sequence shown here is derived from an EMBL/GenBank/DDBJ whole genome shotgun (WGS) entry which is preliminary data.</text>
</comment>
<dbReference type="PANTHER" id="PTHR43695:SF1">
    <property type="entry name" value="RHAMNOGALACTURONAN ACETYLESTERASE"/>
    <property type="match status" value="1"/>
</dbReference>
<reference evidence="3" key="2">
    <citation type="submission" date="2020-09" db="EMBL/GenBank/DDBJ databases">
        <authorList>
            <person name="Sun Q."/>
            <person name="Ohkuma M."/>
        </authorList>
    </citation>
    <scope>NUCLEOTIDE SEQUENCE</scope>
    <source>
        <strain evidence="3">JCM 3302</strain>
    </source>
</reference>
<dbReference type="InterPro" id="IPR036514">
    <property type="entry name" value="SGNH_hydro_sf"/>
</dbReference>
<dbReference type="RefSeq" id="WP_189901628.1">
    <property type="nucleotide sequence ID" value="NZ_BNBC01000016.1"/>
</dbReference>
<reference evidence="3" key="1">
    <citation type="journal article" date="2014" name="Int. J. Syst. Evol. Microbiol.">
        <title>Complete genome sequence of Corynebacterium casei LMG S-19264T (=DSM 44701T), isolated from a smear-ripened cheese.</title>
        <authorList>
            <consortium name="US DOE Joint Genome Institute (JGI-PGF)"/>
            <person name="Walter F."/>
            <person name="Albersmeier A."/>
            <person name="Kalinowski J."/>
            <person name="Ruckert C."/>
        </authorList>
    </citation>
    <scope>NUCLEOTIDE SEQUENCE</scope>
    <source>
        <strain evidence="3">JCM 3302</strain>
    </source>
</reference>
<dbReference type="Proteomes" id="UP000641386">
    <property type="component" value="Unassembled WGS sequence"/>
</dbReference>
<evidence type="ECO:0008006" key="5">
    <source>
        <dbReference type="Google" id="ProtNLM"/>
    </source>
</evidence>
<gene>
    <name evidence="3" type="ORF">GCM10014715_37190</name>
</gene>
<evidence type="ECO:0000256" key="1">
    <source>
        <dbReference type="ARBA" id="ARBA00008668"/>
    </source>
</evidence>
<dbReference type="EMBL" id="BNBC01000016">
    <property type="protein sequence ID" value="GHE78518.1"/>
    <property type="molecule type" value="Genomic_DNA"/>
</dbReference>
<evidence type="ECO:0000313" key="4">
    <source>
        <dbReference type="Proteomes" id="UP000641386"/>
    </source>
</evidence>
<comment type="similarity">
    <text evidence="1">Belongs to the 'GDSL' lipolytic enzyme family.</text>
</comment>
<dbReference type="Gene3D" id="3.40.50.1110">
    <property type="entry name" value="SGNH hydrolase"/>
    <property type="match status" value="1"/>
</dbReference>
<dbReference type="GO" id="GO:0016787">
    <property type="term" value="F:hydrolase activity"/>
    <property type="evidence" value="ECO:0007669"/>
    <property type="project" value="UniProtKB-KW"/>
</dbReference>
<sequence>MNKLCIIGNSVATSRTPAEAPLAGWGQYLTDFLNSQYEVKNYARDAMTARSYYTERFITLLNMIGPGDVVAIDFGAVEQRINVPLRYHSPREFKEFLGLYVEAISGEGATPVLVTPTARCVFDVHGNVVDSHDGYPELVRECAAVTGAPLVDLNHFTTQLLQDLGPTRARGFYRWTDAGEHPNHPDGIIDSTHFNEAGAREVARIFASVLHQLPGLPPGLVDPGALQGQGGYPPVQAEFTVSNPESALYGGNPVVGPPTIKSPSPSRTVSPLQKFSGEAPPGTSYILFFEGNSYVGGTGVNSEGRWIWRRAVSWPAGEHLVQAVGITDAGVTAVASVPFTVRDHVEAPVVLGPREGAWSGPRPRFSGTAADGVSKVMVLEGGRLIAEAPVREDGTWSVRHPHDWRPGRYLVEFVSVFSALHSRPTPLNVRIHGVPQDNWIRTSAAARVGCGEKCEHLPFAGSW</sequence>
<dbReference type="SUPFAM" id="SSF52266">
    <property type="entry name" value="SGNH hydrolase"/>
    <property type="match status" value="1"/>
</dbReference>
<evidence type="ECO:0000313" key="3">
    <source>
        <dbReference type="EMBL" id="GHE78518.1"/>
    </source>
</evidence>
<evidence type="ECO:0000256" key="2">
    <source>
        <dbReference type="ARBA" id="ARBA00022801"/>
    </source>
</evidence>
<name>A0A918ZZI5_9ACTN</name>
<keyword evidence="4" id="KW-1185">Reference proteome</keyword>
<dbReference type="PANTHER" id="PTHR43695">
    <property type="entry name" value="PUTATIVE (AFU_ORTHOLOGUE AFUA_2G17250)-RELATED"/>
    <property type="match status" value="1"/>
</dbReference>
<dbReference type="InterPro" id="IPR037459">
    <property type="entry name" value="RhgT-like"/>
</dbReference>
<proteinExistence type="inferred from homology"/>
<accession>A0A918ZZI5</accession>
<protein>
    <recommendedName>
        <fullName evidence="5">SGNH hydrolase-type esterase domain-containing protein</fullName>
    </recommendedName>
</protein>
<organism evidence="3 4">
    <name type="scientific">Streptomyces spiralis</name>
    <dbReference type="NCBI Taxonomy" id="66376"/>
    <lineage>
        <taxon>Bacteria</taxon>
        <taxon>Bacillati</taxon>
        <taxon>Actinomycetota</taxon>
        <taxon>Actinomycetes</taxon>
        <taxon>Kitasatosporales</taxon>
        <taxon>Streptomycetaceae</taxon>
        <taxon>Streptomyces</taxon>
    </lineage>
</organism>
<dbReference type="AlphaFoldDB" id="A0A918ZZI5"/>
<keyword evidence="2" id="KW-0378">Hydrolase</keyword>